<evidence type="ECO:0000313" key="2">
    <source>
        <dbReference type="EnsemblPlants" id="ONIVA08G09270.1"/>
    </source>
</evidence>
<evidence type="ECO:0000313" key="3">
    <source>
        <dbReference type="Proteomes" id="UP000006591"/>
    </source>
</evidence>
<dbReference type="HOGENOM" id="CLU_017148_3_2_1"/>
<dbReference type="Gramene" id="ONIVA08G09270.1">
    <property type="protein sequence ID" value="ONIVA08G09270.1"/>
    <property type="gene ID" value="ONIVA08G09270"/>
</dbReference>
<feature type="region of interest" description="Disordered" evidence="1">
    <location>
        <begin position="215"/>
        <end position="243"/>
    </location>
</feature>
<protein>
    <recommendedName>
        <fullName evidence="4">F-box domain-containing protein</fullName>
    </recommendedName>
</protein>
<dbReference type="InterPro" id="IPR036047">
    <property type="entry name" value="F-box-like_dom_sf"/>
</dbReference>
<reference evidence="2" key="2">
    <citation type="submission" date="2018-04" db="EMBL/GenBank/DDBJ databases">
        <title>OnivRS2 (Oryza nivara Reference Sequence Version 2).</title>
        <authorList>
            <person name="Zhang J."/>
            <person name="Kudrna D."/>
            <person name="Lee S."/>
            <person name="Talag J."/>
            <person name="Rajasekar S."/>
            <person name="Welchert J."/>
            <person name="Hsing Y.-I."/>
            <person name="Wing R.A."/>
        </authorList>
    </citation>
    <scope>NUCLEOTIDE SEQUENCE [LARGE SCALE GENOMIC DNA]</scope>
    <source>
        <strain evidence="2">SL10</strain>
    </source>
</reference>
<reference evidence="2" key="1">
    <citation type="submission" date="2015-04" db="UniProtKB">
        <authorList>
            <consortium name="EnsemblPlants"/>
        </authorList>
    </citation>
    <scope>IDENTIFICATION</scope>
    <source>
        <strain evidence="2">SL10</strain>
    </source>
</reference>
<dbReference type="SUPFAM" id="SSF81383">
    <property type="entry name" value="F-box domain"/>
    <property type="match status" value="1"/>
</dbReference>
<dbReference type="Gene3D" id="1.20.1280.50">
    <property type="match status" value="1"/>
</dbReference>
<accession>A0A0E0I9J0</accession>
<proteinExistence type="predicted"/>
<keyword evidence="3" id="KW-1185">Reference proteome</keyword>
<dbReference type="PANTHER" id="PTHR34223">
    <property type="entry name" value="OS11G0201299 PROTEIN"/>
    <property type="match status" value="1"/>
</dbReference>
<name>A0A0E0I9J0_ORYNI</name>
<dbReference type="Proteomes" id="UP000006591">
    <property type="component" value="Chromosome 8"/>
</dbReference>
<evidence type="ECO:0000256" key="1">
    <source>
        <dbReference type="SAM" id="MobiDB-lite"/>
    </source>
</evidence>
<feature type="compositionally biased region" description="Pro residues" evidence="1">
    <location>
        <begin position="221"/>
        <end position="236"/>
    </location>
</feature>
<dbReference type="AlphaFoldDB" id="A0A0E0I9J0"/>
<dbReference type="EnsemblPlants" id="ONIVA08G09270.1">
    <property type="protein sequence ID" value="ONIVA08G09270.1"/>
    <property type="gene ID" value="ONIVA08G09270"/>
</dbReference>
<organism evidence="2">
    <name type="scientific">Oryza nivara</name>
    <name type="common">Indian wild rice</name>
    <name type="synonym">Oryza sativa f. spontanea</name>
    <dbReference type="NCBI Taxonomy" id="4536"/>
    <lineage>
        <taxon>Eukaryota</taxon>
        <taxon>Viridiplantae</taxon>
        <taxon>Streptophyta</taxon>
        <taxon>Embryophyta</taxon>
        <taxon>Tracheophyta</taxon>
        <taxon>Spermatophyta</taxon>
        <taxon>Magnoliopsida</taxon>
        <taxon>Liliopsida</taxon>
        <taxon>Poales</taxon>
        <taxon>Poaceae</taxon>
        <taxon>BOP clade</taxon>
        <taxon>Oryzoideae</taxon>
        <taxon>Oryzeae</taxon>
        <taxon>Oryzinae</taxon>
        <taxon>Oryza</taxon>
    </lineage>
</organism>
<dbReference type="InterPro" id="IPR053197">
    <property type="entry name" value="F-box_SCFL_complex_component"/>
</dbReference>
<evidence type="ECO:0008006" key="4">
    <source>
        <dbReference type="Google" id="ProtNLM"/>
    </source>
</evidence>
<dbReference type="OMA" id="HANAWIR"/>
<sequence length="455" mass="50616">MGKRRRPQTTSTHHRYYLRRRHGGDLISELNDDVLAHVLGLLPNATDVARACAVSRRWRCLRARVPSLRFSLSHLINPSGDVKRQEDVERFVAFVNRVLATRRAGVEQLTISIELHEGCCARAVPAVHGAHANAWIRYAMEQQGVRSFALKLDQPNLLPLPEQRRSYDFDEDADGLLDDAGVHGPLTYLTLPLPATVAFDSLVDLSLNEIRLDDVHRRPPSRPPPLVGVLPAPPEASPGGNSRELRLDAGELLELSLIWDGVGLTLVELNTPKLRVLGIECYFIHHTTLTMSAPGLEELKSSFNWETLERLDVGDIMSCVRSLKNLYLSSDGLRIGFGDVSGRLLRRCPAVESLDVHLACKVSHADEEGEEEEEGVIDDVMMMNDIPHLPLVTSLTEQTKPTDPAGNQADYLSVSLPHLVEIGINGFQGTKCEARLMEWLHRSAPVVNKICFFET</sequence>